<gene>
    <name evidence="1" type="ORF">PXEA_LOCUS29456</name>
</gene>
<evidence type="ECO:0000313" key="1">
    <source>
        <dbReference type="EMBL" id="VEL36016.1"/>
    </source>
</evidence>
<dbReference type="AlphaFoldDB" id="A0A3S5BRC7"/>
<proteinExistence type="predicted"/>
<name>A0A3S5BRC7_9PLAT</name>
<accession>A0A3S5BRC7</accession>
<keyword evidence="2" id="KW-1185">Reference proteome</keyword>
<dbReference type="Proteomes" id="UP000784294">
    <property type="component" value="Unassembled WGS sequence"/>
</dbReference>
<comment type="caution">
    <text evidence="1">The sequence shown here is derived from an EMBL/GenBank/DDBJ whole genome shotgun (WGS) entry which is preliminary data.</text>
</comment>
<sequence length="234" mass="24660">MTPFYFFHQSLLGEDTSFLDDELDSRPSSTCVSSCASVLSTPSSAVSSNLPGDTSTATKTAFLTDSFFKDTQLLALPGSSQTPALSQLTTVRQSPSEPSFSLLSAGLAVEACNLSLDPITFDQDSPTTLSIHKSVDSSASSADQINIIRNPLLSNMTPAVAVHFAVESLSNNKKGDGPACYRTNVNAHCLASLASGHNDVRRPVTIVQVFGSEKSDGKAVMAESRAIHEDAAIN</sequence>
<reference evidence="1" key="1">
    <citation type="submission" date="2018-11" db="EMBL/GenBank/DDBJ databases">
        <authorList>
            <consortium name="Pathogen Informatics"/>
        </authorList>
    </citation>
    <scope>NUCLEOTIDE SEQUENCE</scope>
</reference>
<evidence type="ECO:0000313" key="2">
    <source>
        <dbReference type="Proteomes" id="UP000784294"/>
    </source>
</evidence>
<dbReference type="EMBL" id="CAAALY010251202">
    <property type="protein sequence ID" value="VEL36016.1"/>
    <property type="molecule type" value="Genomic_DNA"/>
</dbReference>
<organism evidence="1 2">
    <name type="scientific">Protopolystoma xenopodis</name>
    <dbReference type="NCBI Taxonomy" id="117903"/>
    <lineage>
        <taxon>Eukaryota</taxon>
        <taxon>Metazoa</taxon>
        <taxon>Spiralia</taxon>
        <taxon>Lophotrochozoa</taxon>
        <taxon>Platyhelminthes</taxon>
        <taxon>Monogenea</taxon>
        <taxon>Polyopisthocotylea</taxon>
        <taxon>Polystomatidea</taxon>
        <taxon>Polystomatidae</taxon>
        <taxon>Protopolystoma</taxon>
    </lineage>
</organism>
<protein>
    <submittedName>
        <fullName evidence="1">Uncharacterized protein</fullName>
    </submittedName>
</protein>